<feature type="domain" description="Bulb-type lectin" evidence="24">
    <location>
        <begin position="46"/>
        <end position="172"/>
    </location>
</feature>
<evidence type="ECO:0000256" key="13">
    <source>
        <dbReference type="ARBA" id="ARBA00023136"/>
    </source>
</evidence>
<dbReference type="Pfam" id="PF01453">
    <property type="entry name" value="B_lectin"/>
    <property type="match status" value="1"/>
</dbReference>
<dbReference type="InterPro" id="IPR051343">
    <property type="entry name" value="G-type_lectin_kinases/EP1-like"/>
</dbReference>
<dbReference type="EMBL" id="JAAALK010000290">
    <property type="protein sequence ID" value="KAG8045020.1"/>
    <property type="molecule type" value="Genomic_DNA"/>
</dbReference>
<keyword evidence="27" id="KW-1185">Reference proteome</keyword>
<evidence type="ECO:0000256" key="6">
    <source>
        <dbReference type="ARBA" id="ARBA00022692"/>
    </source>
</evidence>
<dbReference type="PROSITE" id="PS50927">
    <property type="entry name" value="BULB_LECTIN"/>
    <property type="match status" value="1"/>
</dbReference>
<dbReference type="PIRSF" id="PIRSF000641">
    <property type="entry name" value="SRK"/>
    <property type="match status" value="1"/>
</dbReference>
<dbReference type="InterPro" id="IPR008271">
    <property type="entry name" value="Ser/Thr_kinase_AS"/>
</dbReference>
<evidence type="ECO:0000256" key="21">
    <source>
        <dbReference type="SAM" id="Phobius"/>
    </source>
</evidence>
<feature type="domain" description="Apple" evidence="25">
    <location>
        <begin position="342"/>
        <end position="431"/>
    </location>
</feature>
<accession>A0A8J5VI55</accession>
<dbReference type="Pfam" id="PF00069">
    <property type="entry name" value="Pkinase"/>
    <property type="match status" value="1"/>
</dbReference>
<dbReference type="Proteomes" id="UP000729402">
    <property type="component" value="Unassembled WGS sequence"/>
</dbReference>
<dbReference type="PROSITE" id="PS00107">
    <property type="entry name" value="PROTEIN_KINASE_ATP"/>
    <property type="match status" value="1"/>
</dbReference>
<keyword evidence="8" id="KW-0430">Lectin</keyword>
<reference evidence="26" key="1">
    <citation type="journal article" date="2021" name="bioRxiv">
        <title>Whole Genome Assembly and Annotation of Northern Wild Rice, Zizania palustris L., Supports a Whole Genome Duplication in the Zizania Genus.</title>
        <authorList>
            <person name="Haas M."/>
            <person name="Kono T."/>
            <person name="Macchietto M."/>
            <person name="Millas R."/>
            <person name="McGilp L."/>
            <person name="Shao M."/>
            <person name="Duquette J."/>
            <person name="Hirsch C.N."/>
            <person name="Kimball J."/>
        </authorList>
    </citation>
    <scope>NUCLEOTIDE SEQUENCE</scope>
    <source>
        <tissue evidence="26">Fresh leaf tissue</tissue>
    </source>
</reference>
<dbReference type="PROSITE" id="PS00108">
    <property type="entry name" value="PROTEIN_KINASE_ST"/>
    <property type="match status" value="1"/>
</dbReference>
<dbReference type="FunFam" id="1.10.510.10:FF:000248">
    <property type="entry name" value="S-receptor-like kinase 5"/>
    <property type="match status" value="1"/>
</dbReference>
<evidence type="ECO:0000256" key="1">
    <source>
        <dbReference type="ARBA" id="ARBA00004479"/>
    </source>
</evidence>
<dbReference type="PANTHER" id="PTHR47976">
    <property type="entry name" value="G-TYPE LECTIN S-RECEPTOR-LIKE SERINE/THREONINE-PROTEIN KINASE SD2-5"/>
    <property type="match status" value="1"/>
</dbReference>
<protein>
    <recommendedName>
        <fullName evidence="19">Receptor-like serine/threonine-protein kinase</fullName>
        <ecNumber evidence="19">2.7.11.1</ecNumber>
    </recommendedName>
</protein>
<evidence type="ECO:0000313" key="26">
    <source>
        <dbReference type="EMBL" id="KAG8045019.1"/>
    </source>
</evidence>
<feature type="binding site" evidence="20">
    <location>
        <position position="524"/>
    </location>
    <ligand>
        <name>ATP</name>
        <dbReference type="ChEBI" id="CHEBI:30616"/>
    </ligand>
</feature>
<evidence type="ECO:0000256" key="16">
    <source>
        <dbReference type="ARBA" id="ARBA00023180"/>
    </source>
</evidence>
<sequence>MKTCDVLVALCLVSSFVFLPFANAQKWYNSTAAPATQWKISLMTPISTNEEGSTVRIILSDTTSDVRVSFGFYSTDGLAFLLSIFLTHYNGYNDLIIGQPQVIWSANRHHPVSRDAALQFTKEGELLLHDGNGTLVWSATTKGRSVARVRLQGSGNLVLIDQDGTTAWQSFHHPTDSLVFGQSLCRGMNLTANVSLLDWTPAGKFYLSTLWNGLQFYFDSVPYTQVFQPTGTSNATSMCYEFVNGSLGFANKVFTLPLARSMQFIRLESDGHLRLYEMKEAAFHMVLDVLMSDAMFCNYPRACGVYGVCSNGQCSCLSLNYFWPLDLRHPNYGCMPLTDISCNHMEAHQFLALDHIAYYSDVAFQTLSRSATEEACKQSCLRNCHCKVALFQNIGYDSSSDVGRCLLLSDEQEIMLMESSNNQTSAFVKIQGRLLSDRKRRTKIIVGCVVGCLALSFFISSILICKAPKKVEEEEFFVGLTGIPKRFSFKELKTATRNFSVRLGGGGFGSVFQGSIGKETVAVKRLEGVDQGKEEFLAEVETIGRIHHINLVRLVGFCAENSHRLLVYEYMCNGSLDEWIFRRSPIFTLSWNTRRRIIMDIAKGLSYLHEECKQRIAHLDIKPQNILLDVKFNAKLSDFGLSKMISRDESKVMTRLRGTRGYLAPEWLGSKITEKADIYSFGIVIMEIICSRENLDETQPEESIHLISLLQEKARSGLLFDLVDCSSNDMQTHRDEVLEMIKLAMWCLQIDTNSRPLMSTVAKVLEGAMSLENMPDHNFVPNFASTEADVLLSSSSFLPSTSHLSGPR</sequence>
<evidence type="ECO:0000256" key="17">
    <source>
        <dbReference type="ARBA" id="ARBA00047899"/>
    </source>
</evidence>
<dbReference type="CDD" id="cd00028">
    <property type="entry name" value="B_lectin"/>
    <property type="match status" value="1"/>
</dbReference>
<dbReference type="PROSITE" id="PS50011">
    <property type="entry name" value="PROTEIN_KINASE_DOM"/>
    <property type="match status" value="1"/>
</dbReference>
<dbReference type="FunFam" id="3.30.200.20:FF:000178">
    <property type="entry name" value="serine/threonine-protein kinase PBS1-like"/>
    <property type="match status" value="1"/>
</dbReference>
<keyword evidence="3" id="KW-0245">EGF-like domain</keyword>
<evidence type="ECO:0000256" key="20">
    <source>
        <dbReference type="PROSITE-ProRule" id="PRU10141"/>
    </source>
</evidence>
<organism evidence="26 27">
    <name type="scientific">Zizania palustris</name>
    <name type="common">Northern wild rice</name>
    <dbReference type="NCBI Taxonomy" id="103762"/>
    <lineage>
        <taxon>Eukaryota</taxon>
        <taxon>Viridiplantae</taxon>
        <taxon>Streptophyta</taxon>
        <taxon>Embryophyta</taxon>
        <taxon>Tracheophyta</taxon>
        <taxon>Spermatophyta</taxon>
        <taxon>Magnoliopsida</taxon>
        <taxon>Liliopsida</taxon>
        <taxon>Poales</taxon>
        <taxon>Poaceae</taxon>
        <taxon>BOP clade</taxon>
        <taxon>Oryzoideae</taxon>
        <taxon>Oryzeae</taxon>
        <taxon>Zizaniinae</taxon>
        <taxon>Zizania</taxon>
    </lineage>
</organism>
<feature type="domain" description="Protein kinase" evidence="23">
    <location>
        <begin position="497"/>
        <end position="780"/>
    </location>
</feature>
<dbReference type="OrthoDB" id="4062651at2759"/>
<keyword evidence="13 21" id="KW-0472">Membrane</keyword>
<dbReference type="GO" id="GO:0004674">
    <property type="term" value="F:protein serine/threonine kinase activity"/>
    <property type="evidence" value="ECO:0007669"/>
    <property type="project" value="UniProtKB-KW"/>
</dbReference>
<feature type="transmembrane region" description="Helical" evidence="21">
    <location>
        <begin position="444"/>
        <end position="465"/>
    </location>
</feature>
<evidence type="ECO:0000259" key="23">
    <source>
        <dbReference type="PROSITE" id="PS50011"/>
    </source>
</evidence>
<dbReference type="InterPro" id="IPR000719">
    <property type="entry name" value="Prot_kinase_dom"/>
</dbReference>
<evidence type="ECO:0000259" key="24">
    <source>
        <dbReference type="PROSITE" id="PS50927"/>
    </source>
</evidence>
<reference evidence="26" key="2">
    <citation type="submission" date="2021-02" db="EMBL/GenBank/DDBJ databases">
        <authorList>
            <person name="Kimball J.A."/>
            <person name="Haas M.W."/>
            <person name="Macchietto M."/>
            <person name="Kono T."/>
            <person name="Duquette J."/>
            <person name="Shao M."/>
        </authorList>
    </citation>
    <scope>NUCLEOTIDE SEQUENCE</scope>
    <source>
        <tissue evidence="26">Fresh leaf tissue</tissue>
    </source>
</reference>
<evidence type="ECO:0000256" key="19">
    <source>
        <dbReference type="PIRNR" id="PIRNR000641"/>
    </source>
</evidence>
<dbReference type="InterPro" id="IPR003609">
    <property type="entry name" value="Pan_app"/>
</dbReference>
<keyword evidence="16" id="KW-0325">Glycoprotein</keyword>
<keyword evidence="10 19" id="KW-0418">Kinase</keyword>
<evidence type="ECO:0000256" key="3">
    <source>
        <dbReference type="ARBA" id="ARBA00022536"/>
    </source>
</evidence>
<comment type="catalytic activity">
    <reaction evidence="18 19">
        <text>L-seryl-[protein] + ATP = O-phospho-L-seryl-[protein] + ADP + H(+)</text>
        <dbReference type="Rhea" id="RHEA:17989"/>
        <dbReference type="Rhea" id="RHEA-COMP:9863"/>
        <dbReference type="Rhea" id="RHEA-COMP:11604"/>
        <dbReference type="ChEBI" id="CHEBI:15378"/>
        <dbReference type="ChEBI" id="CHEBI:29999"/>
        <dbReference type="ChEBI" id="CHEBI:30616"/>
        <dbReference type="ChEBI" id="CHEBI:83421"/>
        <dbReference type="ChEBI" id="CHEBI:456216"/>
        <dbReference type="EC" id="2.7.11.1"/>
    </reaction>
</comment>
<dbReference type="InterPro" id="IPR001480">
    <property type="entry name" value="Bulb-type_lectin_dom"/>
</dbReference>
<dbReference type="GO" id="GO:0030246">
    <property type="term" value="F:carbohydrate binding"/>
    <property type="evidence" value="ECO:0007669"/>
    <property type="project" value="UniProtKB-KW"/>
</dbReference>
<dbReference type="Pfam" id="PF08276">
    <property type="entry name" value="PAN_2"/>
    <property type="match status" value="1"/>
</dbReference>
<evidence type="ECO:0000313" key="27">
    <source>
        <dbReference type="Proteomes" id="UP000729402"/>
    </source>
</evidence>
<keyword evidence="11 19" id="KW-0067">ATP-binding</keyword>
<evidence type="ECO:0000256" key="15">
    <source>
        <dbReference type="ARBA" id="ARBA00023170"/>
    </source>
</evidence>
<dbReference type="PROSITE" id="PS50948">
    <property type="entry name" value="PAN"/>
    <property type="match status" value="1"/>
</dbReference>
<dbReference type="InterPro" id="IPR017441">
    <property type="entry name" value="Protein_kinase_ATP_BS"/>
</dbReference>
<dbReference type="SMART" id="SM00220">
    <property type="entry name" value="S_TKc"/>
    <property type="match status" value="1"/>
</dbReference>
<keyword evidence="5 19" id="KW-0808">Transferase</keyword>
<keyword evidence="12 21" id="KW-1133">Transmembrane helix</keyword>
<evidence type="ECO:0000256" key="2">
    <source>
        <dbReference type="ARBA" id="ARBA00022527"/>
    </source>
</evidence>
<dbReference type="InterPro" id="IPR024171">
    <property type="entry name" value="SRK-like_kinase"/>
</dbReference>
<keyword evidence="14" id="KW-1015">Disulfide bond</keyword>
<comment type="caution">
    <text evidence="26">The sequence shown here is derived from an EMBL/GenBank/DDBJ whole genome shotgun (WGS) entry which is preliminary data.</text>
</comment>
<dbReference type="EC" id="2.7.11.1" evidence="19"/>
<dbReference type="GO" id="GO:0005524">
    <property type="term" value="F:ATP binding"/>
    <property type="evidence" value="ECO:0007669"/>
    <property type="project" value="UniProtKB-UniRule"/>
</dbReference>
<dbReference type="PANTHER" id="PTHR47976:SF42">
    <property type="entry name" value="RECEPTOR-LIKE SERINE_THREONINE-PROTEIN KINASE"/>
    <property type="match status" value="1"/>
</dbReference>
<keyword evidence="2 19" id="KW-0723">Serine/threonine-protein kinase</keyword>
<name>A0A8J5VI55_ZIZPA</name>
<comment type="similarity">
    <text evidence="19">Belongs to the protein kinase superfamily. Ser/Thr protein kinase family.</text>
</comment>
<evidence type="ECO:0000259" key="25">
    <source>
        <dbReference type="PROSITE" id="PS50948"/>
    </source>
</evidence>
<keyword evidence="9 19" id="KW-0547">Nucleotide-binding</keyword>
<evidence type="ECO:0000256" key="9">
    <source>
        <dbReference type="ARBA" id="ARBA00022741"/>
    </source>
</evidence>
<evidence type="ECO:0000256" key="8">
    <source>
        <dbReference type="ARBA" id="ARBA00022734"/>
    </source>
</evidence>
<evidence type="ECO:0000256" key="4">
    <source>
        <dbReference type="ARBA" id="ARBA00022553"/>
    </source>
</evidence>
<keyword evidence="6 21" id="KW-0812">Transmembrane</keyword>
<keyword evidence="15" id="KW-0675">Receptor</keyword>
<proteinExistence type="inferred from homology"/>
<feature type="signal peptide" evidence="22">
    <location>
        <begin position="1"/>
        <end position="24"/>
    </location>
</feature>
<dbReference type="GO" id="GO:0016020">
    <property type="term" value="C:membrane"/>
    <property type="evidence" value="ECO:0007669"/>
    <property type="project" value="UniProtKB-SubCell"/>
</dbReference>
<evidence type="ECO:0000256" key="11">
    <source>
        <dbReference type="ARBA" id="ARBA00022840"/>
    </source>
</evidence>
<evidence type="ECO:0000256" key="10">
    <source>
        <dbReference type="ARBA" id="ARBA00022777"/>
    </source>
</evidence>
<evidence type="ECO:0000256" key="14">
    <source>
        <dbReference type="ARBA" id="ARBA00023157"/>
    </source>
</evidence>
<evidence type="ECO:0000256" key="5">
    <source>
        <dbReference type="ARBA" id="ARBA00022679"/>
    </source>
</evidence>
<keyword evidence="7 22" id="KW-0732">Signal</keyword>
<dbReference type="SMART" id="SM00108">
    <property type="entry name" value="B_lectin"/>
    <property type="match status" value="1"/>
</dbReference>
<evidence type="ECO:0000256" key="12">
    <source>
        <dbReference type="ARBA" id="ARBA00022989"/>
    </source>
</evidence>
<evidence type="ECO:0000256" key="22">
    <source>
        <dbReference type="SAM" id="SignalP"/>
    </source>
</evidence>
<feature type="chain" id="PRO_5036271909" description="Receptor-like serine/threonine-protein kinase" evidence="22">
    <location>
        <begin position="25"/>
        <end position="808"/>
    </location>
</feature>
<keyword evidence="4" id="KW-0597">Phosphoprotein</keyword>
<comment type="subcellular location">
    <subcellularLocation>
        <location evidence="1">Membrane</location>
        <topology evidence="1">Single-pass type I membrane protein</topology>
    </subcellularLocation>
</comment>
<evidence type="ECO:0000256" key="7">
    <source>
        <dbReference type="ARBA" id="ARBA00022729"/>
    </source>
</evidence>
<gene>
    <name evidence="26" type="ORF">GUJ93_ZPchr0008g14145</name>
</gene>
<dbReference type="EMBL" id="JAAALK010000290">
    <property type="protein sequence ID" value="KAG8045019.1"/>
    <property type="molecule type" value="Genomic_DNA"/>
</dbReference>
<evidence type="ECO:0000256" key="18">
    <source>
        <dbReference type="ARBA" id="ARBA00048679"/>
    </source>
</evidence>
<comment type="catalytic activity">
    <reaction evidence="17 19">
        <text>L-threonyl-[protein] + ATP = O-phospho-L-threonyl-[protein] + ADP + H(+)</text>
        <dbReference type="Rhea" id="RHEA:46608"/>
        <dbReference type="Rhea" id="RHEA-COMP:11060"/>
        <dbReference type="Rhea" id="RHEA-COMP:11605"/>
        <dbReference type="ChEBI" id="CHEBI:15378"/>
        <dbReference type="ChEBI" id="CHEBI:30013"/>
        <dbReference type="ChEBI" id="CHEBI:30616"/>
        <dbReference type="ChEBI" id="CHEBI:61977"/>
        <dbReference type="ChEBI" id="CHEBI:456216"/>
        <dbReference type="EC" id="2.7.11.1"/>
    </reaction>
</comment>
<dbReference type="AlphaFoldDB" id="A0A8J5VI55"/>